<evidence type="ECO:0000256" key="1">
    <source>
        <dbReference type="SAM" id="Phobius"/>
    </source>
</evidence>
<feature type="transmembrane region" description="Helical" evidence="1">
    <location>
        <begin position="12"/>
        <end position="33"/>
    </location>
</feature>
<dbReference type="GeneID" id="112683770"/>
<dbReference type="PANTHER" id="PTHR36692">
    <property type="entry name" value="PROTEIN SNAKESKIN"/>
    <property type="match status" value="1"/>
</dbReference>
<keyword evidence="1" id="KW-1133">Transmembrane helix</keyword>
<feature type="transmembrane region" description="Helical" evidence="1">
    <location>
        <begin position="101"/>
        <end position="123"/>
    </location>
</feature>
<proteinExistence type="predicted"/>
<dbReference type="GO" id="GO:0005886">
    <property type="term" value="C:plasma membrane"/>
    <property type="evidence" value="ECO:0007669"/>
    <property type="project" value="TreeGrafter"/>
</dbReference>
<keyword evidence="1" id="KW-0812">Transmembrane</keyword>
<organism evidence="2 3">
    <name type="scientific">Sipha flava</name>
    <name type="common">yellow sugarcane aphid</name>
    <dbReference type="NCBI Taxonomy" id="143950"/>
    <lineage>
        <taxon>Eukaryota</taxon>
        <taxon>Metazoa</taxon>
        <taxon>Ecdysozoa</taxon>
        <taxon>Arthropoda</taxon>
        <taxon>Hexapoda</taxon>
        <taxon>Insecta</taxon>
        <taxon>Pterygota</taxon>
        <taxon>Neoptera</taxon>
        <taxon>Paraneoptera</taxon>
        <taxon>Hemiptera</taxon>
        <taxon>Sternorrhyncha</taxon>
        <taxon>Aphidomorpha</taxon>
        <taxon>Aphidoidea</taxon>
        <taxon>Aphididae</taxon>
        <taxon>Sipha</taxon>
    </lineage>
</organism>
<dbReference type="OrthoDB" id="6349206at2759"/>
<dbReference type="GO" id="GO:0019991">
    <property type="term" value="P:septate junction assembly"/>
    <property type="evidence" value="ECO:0007669"/>
    <property type="project" value="InterPro"/>
</dbReference>
<name>A0A8B8FJP6_9HEMI</name>
<feature type="transmembrane region" description="Helical" evidence="1">
    <location>
        <begin position="39"/>
        <end position="57"/>
    </location>
</feature>
<dbReference type="RefSeq" id="XP_025410711.1">
    <property type="nucleotide sequence ID" value="XM_025554926.1"/>
</dbReference>
<gene>
    <name evidence="3" type="primary">LOC112683770</name>
</gene>
<keyword evidence="1" id="KW-0472">Membrane</keyword>
<sequence length="125" mass="13524">MVSNKTIKCVELGMAVFIFALHYESFAVFMTVFNSMLTTGTYVGFVIILAAVVFGLFTDAPVSIPVDLIFTVAGAALYLWAGLISYNYFNGVASSTFSDTGLVKSMLSIANGIVFVIDAVFAYRR</sequence>
<keyword evidence="2" id="KW-1185">Reference proteome</keyword>
<dbReference type="InterPro" id="IPR038976">
    <property type="entry name" value="Ssk"/>
</dbReference>
<evidence type="ECO:0000313" key="3">
    <source>
        <dbReference type="RefSeq" id="XP_025410711.1"/>
    </source>
</evidence>
<feature type="transmembrane region" description="Helical" evidence="1">
    <location>
        <begin position="69"/>
        <end position="89"/>
    </location>
</feature>
<reference evidence="3" key="1">
    <citation type="submission" date="2025-08" db="UniProtKB">
        <authorList>
            <consortium name="RefSeq"/>
        </authorList>
    </citation>
    <scope>IDENTIFICATION</scope>
    <source>
        <tissue evidence="3">Whole body</tissue>
    </source>
</reference>
<dbReference type="Proteomes" id="UP000694846">
    <property type="component" value="Unplaced"/>
</dbReference>
<dbReference type="AlphaFoldDB" id="A0A8B8FJP6"/>
<accession>A0A8B8FJP6</accession>
<evidence type="ECO:0000313" key="2">
    <source>
        <dbReference type="Proteomes" id="UP000694846"/>
    </source>
</evidence>
<protein>
    <submittedName>
        <fullName evidence="3">Uncharacterized protein LOC112683770</fullName>
    </submittedName>
</protein>
<dbReference type="PANTHER" id="PTHR36692:SF2">
    <property type="entry name" value="GEO12064P1"/>
    <property type="match status" value="1"/>
</dbReference>